<name>A0A1Q5T4Q3_9EURO</name>
<gene>
    <name evidence="2" type="ORF">PENSUB_11286</name>
</gene>
<proteinExistence type="predicted"/>
<reference evidence="2 3" key="1">
    <citation type="submission" date="2016-10" db="EMBL/GenBank/DDBJ databases">
        <title>Genome sequence of the ascomycete fungus Penicillium subrubescens.</title>
        <authorList>
            <person name="De Vries R.P."/>
            <person name="Peng M."/>
            <person name="Dilokpimol A."/>
            <person name="Hilden K."/>
            <person name="Makela M.R."/>
            <person name="Grigoriev I."/>
            <person name="Riley R."/>
            <person name="Granchi Z."/>
        </authorList>
    </citation>
    <scope>NUCLEOTIDE SEQUENCE [LARGE SCALE GENOMIC DNA]</scope>
    <source>
        <strain evidence="2 3">CBS 132785</strain>
    </source>
</reference>
<evidence type="ECO:0000313" key="3">
    <source>
        <dbReference type="Proteomes" id="UP000186955"/>
    </source>
</evidence>
<dbReference type="EMBL" id="MNBE01000706">
    <property type="protein sequence ID" value="OKO95207.1"/>
    <property type="molecule type" value="Genomic_DNA"/>
</dbReference>
<feature type="region of interest" description="Disordered" evidence="1">
    <location>
        <begin position="74"/>
        <end position="97"/>
    </location>
</feature>
<comment type="caution">
    <text evidence="2">The sequence shown here is derived from an EMBL/GenBank/DDBJ whole genome shotgun (WGS) entry which is preliminary data.</text>
</comment>
<keyword evidence="3" id="KW-1185">Reference proteome</keyword>
<accession>A0A1Q5T4Q3</accession>
<protein>
    <submittedName>
        <fullName evidence="2">Uncharacterized protein</fullName>
    </submittedName>
</protein>
<organism evidence="2 3">
    <name type="scientific">Penicillium subrubescens</name>
    <dbReference type="NCBI Taxonomy" id="1316194"/>
    <lineage>
        <taxon>Eukaryota</taxon>
        <taxon>Fungi</taxon>
        <taxon>Dikarya</taxon>
        <taxon>Ascomycota</taxon>
        <taxon>Pezizomycotina</taxon>
        <taxon>Eurotiomycetes</taxon>
        <taxon>Eurotiomycetidae</taxon>
        <taxon>Eurotiales</taxon>
        <taxon>Aspergillaceae</taxon>
        <taxon>Penicillium</taxon>
    </lineage>
</organism>
<sequence>MDFGMEAPDGLVKNRQIPESLERKFVATCKRCQNYYQFEVRRFSGEYLAFISTKYMDLGSGDGSDGYVTAISRASEDSKPSRDFPDPRVRLKNCPDDGIKKRLSEEESMLRNVGLVTEQKYQDELTRLTPESGIWFERSEPS</sequence>
<dbReference type="Proteomes" id="UP000186955">
    <property type="component" value="Unassembled WGS sequence"/>
</dbReference>
<evidence type="ECO:0000313" key="2">
    <source>
        <dbReference type="EMBL" id="OKO95207.1"/>
    </source>
</evidence>
<evidence type="ECO:0000256" key="1">
    <source>
        <dbReference type="SAM" id="MobiDB-lite"/>
    </source>
</evidence>
<dbReference type="AlphaFoldDB" id="A0A1Q5T4Q3"/>